<name>A0A4Y7JXZ4_PAPSO</name>
<evidence type="ECO:0000256" key="5">
    <source>
        <dbReference type="RuleBase" id="RU369093"/>
    </source>
</evidence>
<dbReference type="InterPro" id="IPR016024">
    <property type="entry name" value="ARM-type_fold"/>
</dbReference>
<accession>A0A4Y7JXZ4</accession>
<dbReference type="InterPro" id="IPR058678">
    <property type="entry name" value="ARM_PUB"/>
</dbReference>
<dbReference type="OMA" id="IEIPQFF"/>
<dbReference type="Pfam" id="PF04564">
    <property type="entry name" value="U-box"/>
    <property type="match status" value="1"/>
</dbReference>
<gene>
    <name evidence="7" type="ORF">C5167_008548</name>
</gene>
<dbReference type="Gene3D" id="3.30.40.10">
    <property type="entry name" value="Zinc/RING finger domain, C3HC4 (zinc finger)"/>
    <property type="match status" value="1"/>
</dbReference>
<feature type="domain" description="U-box" evidence="6">
    <location>
        <begin position="5"/>
        <end position="79"/>
    </location>
</feature>
<dbReference type="Pfam" id="PF25598">
    <property type="entry name" value="ARM_PUB"/>
    <property type="match status" value="1"/>
</dbReference>
<keyword evidence="8" id="KW-1185">Reference proteome</keyword>
<sequence>MEGVDVPSYFVCPISLEIMKDPVTVATGITYDRESIEQWLKSSSDCPVTKLALPKDTDLTPNHTLRRLIQAWCTINASNGVDRIPTPKSPLNKIHVLKLIQELSIPRLQLKSLMKLAVLASESDKNRKCMVEAGLTKPIVAFILKSCAEINSDGFEEALSILHQISTVSTDEFKVLVMEKQEFIHLLTRVLRAKDNNNEIMRTHAVSILKSTIEVSSVGVLQKLNLDFFKTIVKIVKESISHQATKSALHILFESCQLSQNKLKIIEANAVLELIELELTIPEKRITELIFGILDGLCSCADGRAKFLEHAGGIALISKRMIRVSPVVDDFAIKILASICKFSARNEVLQEMLNVGAMRPSVSVSSTVCDDFERCQREGMKGSGIGKTLNFSVTISNLSTSSGSRGGP</sequence>
<dbReference type="EMBL" id="CM010720">
    <property type="protein sequence ID" value="RZC64861.1"/>
    <property type="molecule type" value="Genomic_DNA"/>
</dbReference>
<proteinExistence type="predicted"/>
<evidence type="ECO:0000256" key="2">
    <source>
        <dbReference type="ARBA" id="ARBA00004906"/>
    </source>
</evidence>
<dbReference type="InterPro" id="IPR013083">
    <property type="entry name" value="Znf_RING/FYVE/PHD"/>
</dbReference>
<dbReference type="SUPFAM" id="SSF48371">
    <property type="entry name" value="ARM repeat"/>
    <property type="match status" value="1"/>
</dbReference>
<dbReference type="PANTHER" id="PTHR22849:SF128">
    <property type="entry name" value="U-BOX DOMAIN-CONTAINING PROTEIN"/>
    <property type="match status" value="1"/>
</dbReference>
<dbReference type="UniPathway" id="UPA00143"/>
<dbReference type="Gene3D" id="1.25.10.10">
    <property type="entry name" value="Leucine-rich Repeat Variant"/>
    <property type="match status" value="2"/>
</dbReference>
<dbReference type="SUPFAM" id="SSF57850">
    <property type="entry name" value="RING/U-box"/>
    <property type="match status" value="1"/>
</dbReference>
<evidence type="ECO:0000256" key="4">
    <source>
        <dbReference type="ARBA" id="ARBA00022786"/>
    </source>
</evidence>
<dbReference type="FunFam" id="3.30.40.10:FF:000442">
    <property type="entry name" value="RING-type E3 ubiquitin transferase"/>
    <property type="match status" value="1"/>
</dbReference>
<dbReference type="PANTHER" id="PTHR22849">
    <property type="entry name" value="WDSAM1 PROTEIN"/>
    <property type="match status" value="1"/>
</dbReference>
<comment type="catalytic activity">
    <reaction evidence="1 5">
        <text>S-ubiquitinyl-[E2 ubiquitin-conjugating enzyme]-L-cysteine + [acceptor protein]-L-lysine = [E2 ubiquitin-conjugating enzyme]-L-cysteine + N(6)-ubiquitinyl-[acceptor protein]-L-lysine.</text>
        <dbReference type="EC" id="2.3.2.27"/>
    </reaction>
</comment>
<evidence type="ECO:0000313" key="7">
    <source>
        <dbReference type="EMBL" id="RZC64861.1"/>
    </source>
</evidence>
<dbReference type="InterPro" id="IPR011989">
    <property type="entry name" value="ARM-like"/>
</dbReference>
<organism evidence="7 8">
    <name type="scientific">Papaver somniferum</name>
    <name type="common">Opium poppy</name>
    <dbReference type="NCBI Taxonomy" id="3469"/>
    <lineage>
        <taxon>Eukaryota</taxon>
        <taxon>Viridiplantae</taxon>
        <taxon>Streptophyta</taxon>
        <taxon>Embryophyta</taxon>
        <taxon>Tracheophyta</taxon>
        <taxon>Spermatophyta</taxon>
        <taxon>Magnoliopsida</taxon>
        <taxon>Ranunculales</taxon>
        <taxon>Papaveraceae</taxon>
        <taxon>Papaveroideae</taxon>
        <taxon>Papaver</taxon>
    </lineage>
</organism>
<dbReference type="Gramene" id="RZC64861">
    <property type="protein sequence ID" value="RZC64861"/>
    <property type="gene ID" value="C5167_008548"/>
</dbReference>
<dbReference type="GO" id="GO:0061630">
    <property type="term" value="F:ubiquitin protein ligase activity"/>
    <property type="evidence" value="ECO:0007669"/>
    <property type="project" value="UniProtKB-UniRule"/>
</dbReference>
<dbReference type="GO" id="GO:0016567">
    <property type="term" value="P:protein ubiquitination"/>
    <property type="evidence" value="ECO:0007669"/>
    <property type="project" value="UniProtKB-UniRule"/>
</dbReference>
<evidence type="ECO:0000259" key="6">
    <source>
        <dbReference type="PROSITE" id="PS51698"/>
    </source>
</evidence>
<comment type="function">
    <text evidence="5">Functions as an E3 ubiquitin ligase.</text>
</comment>
<keyword evidence="4 5" id="KW-0833">Ubl conjugation pathway</keyword>
<dbReference type="SMART" id="SM00504">
    <property type="entry name" value="Ubox"/>
    <property type="match status" value="1"/>
</dbReference>
<dbReference type="AlphaFoldDB" id="A0A4Y7JXZ4"/>
<comment type="pathway">
    <text evidence="2 5">Protein modification; protein ubiquitination.</text>
</comment>
<dbReference type="InterPro" id="IPR045185">
    <property type="entry name" value="PUB22/23/24-like"/>
</dbReference>
<evidence type="ECO:0000256" key="1">
    <source>
        <dbReference type="ARBA" id="ARBA00000900"/>
    </source>
</evidence>
<dbReference type="CDD" id="cd16655">
    <property type="entry name" value="RING-Ubox_WDSUB1-like"/>
    <property type="match status" value="1"/>
</dbReference>
<dbReference type="InterPro" id="IPR003613">
    <property type="entry name" value="Ubox_domain"/>
</dbReference>
<protein>
    <recommendedName>
        <fullName evidence="5 6">U-box domain-containing protein</fullName>
        <ecNumber evidence="5">2.3.2.27</ecNumber>
    </recommendedName>
    <alternativeName>
        <fullName evidence="5">RING-type E3 ubiquitin transferase PUB</fullName>
    </alternativeName>
</protein>
<reference evidence="7 8" key="1">
    <citation type="journal article" date="2018" name="Science">
        <title>The opium poppy genome and morphinan production.</title>
        <authorList>
            <person name="Guo L."/>
            <person name="Winzer T."/>
            <person name="Yang X."/>
            <person name="Li Y."/>
            <person name="Ning Z."/>
            <person name="He Z."/>
            <person name="Teodor R."/>
            <person name="Lu Y."/>
            <person name="Bowser T.A."/>
            <person name="Graham I.A."/>
            <person name="Ye K."/>
        </authorList>
    </citation>
    <scope>NUCLEOTIDE SEQUENCE [LARGE SCALE GENOMIC DNA]</scope>
    <source>
        <strain evidence="8">cv. HN1</strain>
        <tissue evidence="7">Leaves</tissue>
    </source>
</reference>
<dbReference type="PROSITE" id="PS51698">
    <property type="entry name" value="U_BOX"/>
    <property type="match status" value="1"/>
</dbReference>
<dbReference type="Proteomes" id="UP000316621">
    <property type="component" value="Chromosome 6"/>
</dbReference>
<evidence type="ECO:0000256" key="3">
    <source>
        <dbReference type="ARBA" id="ARBA00022679"/>
    </source>
</evidence>
<dbReference type="EC" id="2.3.2.27" evidence="5"/>
<keyword evidence="3 5" id="KW-0808">Transferase</keyword>
<evidence type="ECO:0000313" key="8">
    <source>
        <dbReference type="Proteomes" id="UP000316621"/>
    </source>
</evidence>